<name>A0A8J3FQI5_9ACTN</name>
<keyword evidence="2" id="KW-1185">Reference proteome</keyword>
<protein>
    <recommendedName>
        <fullName evidence="3">HTH cro/C1-type domain-containing protein</fullName>
    </recommendedName>
</protein>
<reference evidence="1" key="1">
    <citation type="journal article" date="2014" name="Int. J. Syst. Evol. Microbiol.">
        <title>Complete genome sequence of Corynebacterium casei LMG S-19264T (=DSM 44701T), isolated from a smear-ripened cheese.</title>
        <authorList>
            <consortium name="US DOE Joint Genome Institute (JGI-PGF)"/>
            <person name="Walter F."/>
            <person name="Albersmeier A."/>
            <person name="Kalinowski J."/>
            <person name="Ruckert C."/>
        </authorList>
    </citation>
    <scope>NUCLEOTIDE SEQUENCE</scope>
    <source>
        <strain evidence="1">CGMCC 4.7299</strain>
    </source>
</reference>
<evidence type="ECO:0000313" key="1">
    <source>
        <dbReference type="EMBL" id="GGL09704.1"/>
    </source>
</evidence>
<dbReference type="EMBL" id="BMMX01000033">
    <property type="protein sequence ID" value="GGL09704.1"/>
    <property type="molecule type" value="Genomic_DNA"/>
</dbReference>
<dbReference type="SUPFAM" id="SSF48452">
    <property type="entry name" value="TPR-like"/>
    <property type="match status" value="1"/>
</dbReference>
<dbReference type="Gene3D" id="1.25.40.10">
    <property type="entry name" value="Tetratricopeptide repeat domain"/>
    <property type="match status" value="1"/>
</dbReference>
<dbReference type="AlphaFoldDB" id="A0A8J3FQI5"/>
<reference evidence="1" key="2">
    <citation type="submission" date="2020-09" db="EMBL/GenBank/DDBJ databases">
        <authorList>
            <person name="Sun Q."/>
            <person name="Zhou Y."/>
        </authorList>
    </citation>
    <scope>NUCLEOTIDE SEQUENCE</scope>
    <source>
        <strain evidence="1">CGMCC 4.7299</strain>
    </source>
</reference>
<evidence type="ECO:0000313" key="2">
    <source>
        <dbReference type="Proteomes" id="UP000656042"/>
    </source>
</evidence>
<organism evidence="1 2">
    <name type="scientific">Mangrovihabitans endophyticus</name>
    <dbReference type="NCBI Taxonomy" id="1751298"/>
    <lineage>
        <taxon>Bacteria</taxon>
        <taxon>Bacillati</taxon>
        <taxon>Actinomycetota</taxon>
        <taxon>Actinomycetes</taxon>
        <taxon>Micromonosporales</taxon>
        <taxon>Micromonosporaceae</taxon>
        <taxon>Mangrovihabitans</taxon>
    </lineage>
</organism>
<evidence type="ECO:0008006" key="3">
    <source>
        <dbReference type="Google" id="ProtNLM"/>
    </source>
</evidence>
<proteinExistence type="predicted"/>
<accession>A0A8J3FQI5</accession>
<dbReference type="Proteomes" id="UP000656042">
    <property type="component" value="Unassembled WGS sequence"/>
</dbReference>
<sequence>MERDHIARGLQDMSFGMPTQAKTPLQAARLERGWKASQTIRALLQAADDEGVHIASERSLATMLSRWENGHGGNDPLTQRLLCRVYGQSAEELGLVTATTDATVLPHIAPAVGPEMVHYFKNIFTEHLRADNLMGPHHLVDVVRAQTVLLDQMLPNARGDIRRELLNLALRYNEFAGWLYQDACNSDAAMRFTDRAMEYGLELGENRPSAYVLMRKADIASAMDRPDRVIGLAQAALRDAGDAEPRLRALVLRLCARAYARQGNTSDCIRALDAARTEISRPTDGPDGLTDYCTPAYIGMEAAIAWAELGHFDTAIATYEHSLRSWPDALRRDQGLCLARLATAYAGRDDTERACATGRRAVEVISSATSSRALVELQRVRVRLAPLHRHAEVSDLSDRIRRLLQPAA</sequence>
<dbReference type="InterPro" id="IPR011990">
    <property type="entry name" value="TPR-like_helical_dom_sf"/>
</dbReference>
<gene>
    <name evidence="1" type="ORF">GCM10012284_50510</name>
</gene>
<comment type="caution">
    <text evidence="1">The sequence shown here is derived from an EMBL/GenBank/DDBJ whole genome shotgun (WGS) entry which is preliminary data.</text>
</comment>